<evidence type="ECO:0000313" key="2">
    <source>
        <dbReference type="EMBL" id="GEL12144.1"/>
    </source>
</evidence>
<dbReference type="InterPro" id="IPR008979">
    <property type="entry name" value="Galactose-bd-like_sf"/>
</dbReference>
<evidence type="ECO:0000256" key="1">
    <source>
        <dbReference type="SAM" id="SignalP"/>
    </source>
</evidence>
<dbReference type="EMBL" id="FNEO01000009">
    <property type="protein sequence ID" value="SDJ96948.1"/>
    <property type="molecule type" value="Genomic_DNA"/>
</dbReference>
<dbReference type="SUPFAM" id="SSF50370">
    <property type="entry name" value="Ricin B-like lectins"/>
    <property type="match status" value="1"/>
</dbReference>
<dbReference type="InterPro" id="IPR035992">
    <property type="entry name" value="Ricin_B-like_lectins"/>
</dbReference>
<feature type="chain" id="PRO_5044556215" description="CBM6 domain-containing protein" evidence="1">
    <location>
        <begin position="26"/>
        <end position="992"/>
    </location>
</feature>
<evidence type="ECO:0008006" key="8">
    <source>
        <dbReference type="Google" id="ProtNLM"/>
    </source>
</evidence>
<dbReference type="Gene3D" id="2.60.120.260">
    <property type="entry name" value="Galactose-binding domain-like"/>
    <property type="match status" value="3"/>
</dbReference>
<dbReference type="PROSITE" id="PS51257">
    <property type="entry name" value="PROKAR_LIPOPROTEIN"/>
    <property type="match status" value="1"/>
</dbReference>
<dbReference type="OrthoDB" id="679512at2"/>
<name>A0A1B9DT79_9FLAO</name>
<dbReference type="Gene3D" id="2.80.10.50">
    <property type="match status" value="1"/>
</dbReference>
<reference evidence="5" key="1">
    <citation type="submission" date="2016-03" db="EMBL/GenBank/DDBJ databases">
        <title>Draft genome sequence of Paenibacillus glacialis DSM 22343.</title>
        <authorList>
            <person name="Shin S.-K."/>
            <person name="Yi H."/>
        </authorList>
    </citation>
    <scope>NUCLEOTIDE SEQUENCE [LARGE SCALE GENOMIC DNA]</scope>
    <source>
        <strain evidence="5">NBRC 105008</strain>
    </source>
</reference>
<protein>
    <recommendedName>
        <fullName evidence="8">CBM6 domain-containing protein</fullName>
    </recommendedName>
</protein>
<evidence type="ECO:0000313" key="5">
    <source>
        <dbReference type="Proteomes" id="UP000093226"/>
    </source>
</evidence>
<evidence type="ECO:0000313" key="3">
    <source>
        <dbReference type="EMBL" id="OCB72892.1"/>
    </source>
</evidence>
<comment type="caution">
    <text evidence="3">The sequence shown here is derived from an EMBL/GenBank/DDBJ whole genome shotgun (WGS) entry which is preliminary data.</text>
</comment>
<evidence type="ECO:0000313" key="6">
    <source>
        <dbReference type="Proteomes" id="UP000182367"/>
    </source>
</evidence>
<dbReference type="PANTHER" id="PTHR35532">
    <property type="entry name" value="SIMILAR TO POLYHYDROXYALKANOATE DEPOLYMERASE"/>
    <property type="match status" value="1"/>
</dbReference>
<dbReference type="EMBL" id="LVEO01000009">
    <property type="protein sequence ID" value="OCB72892.1"/>
    <property type="molecule type" value="Genomic_DNA"/>
</dbReference>
<keyword evidence="6" id="KW-1185">Reference proteome</keyword>
<dbReference type="AlphaFoldDB" id="A0A1B9DT79"/>
<dbReference type="Proteomes" id="UP000182367">
    <property type="component" value="Unassembled WGS sequence"/>
</dbReference>
<evidence type="ECO:0000313" key="4">
    <source>
        <dbReference type="EMBL" id="SDJ96948.1"/>
    </source>
</evidence>
<dbReference type="STRING" id="551990.SAMN05192550_3102"/>
<dbReference type="EMBL" id="BJVF01000009">
    <property type="protein sequence ID" value="GEL12144.1"/>
    <property type="molecule type" value="Genomic_DNA"/>
</dbReference>
<dbReference type="Proteomes" id="UP000093226">
    <property type="component" value="Unassembled WGS sequence"/>
</dbReference>
<organism evidence="3 5">
    <name type="scientific">Flavobacterium glycines</name>
    <dbReference type="NCBI Taxonomy" id="551990"/>
    <lineage>
        <taxon>Bacteria</taxon>
        <taxon>Pseudomonadati</taxon>
        <taxon>Bacteroidota</taxon>
        <taxon>Flavobacteriia</taxon>
        <taxon>Flavobacteriales</taxon>
        <taxon>Flavobacteriaceae</taxon>
        <taxon>Flavobacterium</taxon>
    </lineage>
</organism>
<sequence length="992" mass="114715">MGNYKYNLRKVVKYILFVFSNLFLACTPWSSDTNRALDLAGENRKELEKVLIHYGKNKADSLKLKAAEYLISNMVFQYSIVGSEVDSVNVHYKYIYGAKGEDRNKLFKSDSLRKRGDKDIKYDLQNVSSQFIIDQIESAFRTYNYDWSKKYSFEMFCEYILPYKLSESDNVDWRSYANKKFHPMINLMPFEGVKSIYEAESFTRVDSLIEKVSNASAAKVFHLYQKGKNKFKMSINSDRKGYQKFAIRYMNGNPMASTARIKVDNKIIGDFVFPATGTWEEMNNSRLPIEFMVNLDSGKHELTIESLDKNLFIDFLVIPECISIDMPLPIVANGIFYLKNSAGWLTLDKDSLVNEAGLKITNDFSKAMPIEVTSDGLFYQFKLEQDDITKVIDAFQEKNSSRVLVFDNYFTNNQKWGLIPNKKGGFQIRNKATNKILTYENDNTVIQCSEDFLHDAWHFEKVRKDLFKDTGKNSRRILAYNNYDITNKKWRLIANTRGSFKTYKNENFVLQYLQNPFYVNWYFKKEKKALLKDTIDPAIKAATRISEITNRFHWFGEANMGAAINPLNIIEFFYGTCPIETQYQTMVLRSLGVASTIDFVFNWADRPSSHEWSVVFDHKGNTIQNNCHNPVSALIWWINHNKKGKVYRKTNSINKNSLFIKNNGREGIPSIFNNPYFLDVTDEYCNSSDVSIPVNNVRKIKNKFGYLQVYDNKNWTPIGWGEYIGTSFYFEKLEKKVLYLPALFNGNNFEAFNNPFFIDSLGKVKKIVFDPKKVKTISISRKYPNYKGVDWLDKRIIGGKFQGSNRSDFSDSITIGVVTKNMTNPVFHTLISSSTKKFKYFRYIGATDSFCNINEIVVYNTQGKKLEGKIIGTKGSFEDKGETIEKVFDNDVLTCFNAPNPTGSWVGLAFNKSVNISKIRFIGRNDGNMVEIGDEYELFYWDKTWKSLGEKKAESDVLVYKVPVGALFLLHNLSKGTEERPFTIKNGKQVWW</sequence>
<reference evidence="3" key="2">
    <citation type="submission" date="2016-03" db="EMBL/GenBank/DDBJ databases">
        <authorList>
            <person name="Ploux O."/>
        </authorList>
    </citation>
    <scope>NUCLEOTIDE SEQUENCE</scope>
    <source>
        <strain evidence="3">NBRC 105008</strain>
    </source>
</reference>
<accession>A0A1B9DT79</accession>
<dbReference type="PANTHER" id="PTHR35532:SF5">
    <property type="entry name" value="CARBOHYDRATE-BINDING DOMAIN-CONTAINING PROTEIN"/>
    <property type="match status" value="1"/>
</dbReference>
<dbReference type="RefSeq" id="WP_066325767.1">
    <property type="nucleotide sequence ID" value="NZ_BJVF01000009.1"/>
</dbReference>
<reference evidence="4 6" key="3">
    <citation type="submission" date="2016-10" db="EMBL/GenBank/DDBJ databases">
        <authorList>
            <person name="Varghese N."/>
            <person name="Submissions S."/>
        </authorList>
    </citation>
    <scope>NUCLEOTIDE SEQUENCE [LARGE SCALE GENOMIC DNA]</scope>
    <source>
        <strain evidence="4 6">Gm-149</strain>
    </source>
</reference>
<gene>
    <name evidence="3" type="ORF">FBGL_04535</name>
    <name evidence="2" type="ORF">FGL01_28830</name>
    <name evidence="4" type="ORF">SAMN05192550_3102</name>
</gene>
<dbReference type="Proteomes" id="UP000321579">
    <property type="component" value="Unassembled WGS sequence"/>
</dbReference>
<evidence type="ECO:0000313" key="7">
    <source>
        <dbReference type="Proteomes" id="UP000321579"/>
    </source>
</evidence>
<keyword evidence="1" id="KW-0732">Signal</keyword>
<feature type="signal peptide" evidence="1">
    <location>
        <begin position="1"/>
        <end position="25"/>
    </location>
</feature>
<proteinExistence type="predicted"/>
<reference evidence="2 7" key="4">
    <citation type="submission" date="2019-07" db="EMBL/GenBank/DDBJ databases">
        <title>Whole genome shotgun sequence of Flavobacterium glycines NBRC 105008.</title>
        <authorList>
            <person name="Hosoyama A."/>
            <person name="Uohara A."/>
            <person name="Ohji S."/>
            <person name="Ichikawa N."/>
        </authorList>
    </citation>
    <scope>NUCLEOTIDE SEQUENCE [LARGE SCALE GENOMIC DNA]</scope>
    <source>
        <strain evidence="2 7">NBRC 105008</strain>
    </source>
</reference>
<dbReference type="SUPFAM" id="SSF49785">
    <property type="entry name" value="Galactose-binding domain-like"/>
    <property type="match status" value="1"/>
</dbReference>